<dbReference type="InterPro" id="IPR044094">
    <property type="entry name" value="AtsA-like_MBL-fold"/>
</dbReference>
<proteinExistence type="predicted"/>
<dbReference type="RefSeq" id="WP_271432374.1">
    <property type="nucleotide sequence ID" value="NZ_JAQIOY010000003.1"/>
</dbReference>
<comment type="caution">
    <text evidence="3">The sequence shown here is derived from an EMBL/GenBank/DDBJ whole genome shotgun (WGS) entry which is preliminary data.</text>
</comment>
<dbReference type="EMBL" id="JAQIOY010000003">
    <property type="protein sequence ID" value="MDA7425016.1"/>
    <property type="molecule type" value="Genomic_DNA"/>
</dbReference>
<keyword evidence="4" id="KW-1185">Reference proteome</keyword>
<evidence type="ECO:0000313" key="3">
    <source>
        <dbReference type="EMBL" id="MDA7425016.1"/>
    </source>
</evidence>
<evidence type="ECO:0000259" key="2">
    <source>
        <dbReference type="SMART" id="SM00849"/>
    </source>
</evidence>
<dbReference type="CDD" id="cd07719">
    <property type="entry name" value="arylsulfatase_AtsA-like_MBL-fold"/>
    <property type="match status" value="1"/>
</dbReference>
<dbReference type="SMART" id="SM00849">
    <property type="entry name" value="Lactamase_B"/>
    <property type="match status" value="1"/>
</dbReference>
<dbReference type="PANTHER" id="PTHR46018">
    <property type="entry name" value="ZINC PHOSPHODIESTERASE ELAC PROTEIN 1"/>
    <property type="match status" value="1"/>
</dbReference>
<keyword evidence="1" id="KW-0378">Hydrolase</keyword>
<evidence type="ECO:0000313" key="4">
    <source>
        <dbReference type="Proteomes" id="UP001210720"/>
    </source>
</evidence>
<accession>A0ABT4XSS7</accession>
<protein>
    <submittedName>
        <fullName evidence="3">MBL fold metallo-hydrolase</fullName>
    </submittedName>
</protein>
<gene>
    <name evidence="3" type="ORF">PFY00_09785</name>
</gene>
<dbReference type="SUPFAM" id="SSF56281">
    <property type="entry name" value="Metallo-hydrolase/oxidoreductase"/>
    <property type="match status" value="1"/>
</dbReference>
<sequence length="285" mass="30898">MTGNYVALLGTKGGPAIRPGSSMPTSSLYVLSGKHIVVDCGLGVTKGLVDQGMQLKDLSLIFISHLHSDHYLELGPLLHTAWTAGLKTSVDVYGPPGLDKYWAGFLESMRADIELRIEDEGRPDLSALLTIHELDEGTVYEQPDLTVRALRSVHPPLVDCFALSFETGSVRVVFSGDTAPFSELEAFAEGADLLIHEAMLESALPALLARVGNGSEKLMEHWLRSHSFAHDAAKAATNAGVKRLALSHLIPADDPNYGPEDWERAVKDHWDGPLIVGFDGVRIEL</sequence>
<feature type="domain" description="Metallo-beta-lactamase" evidence="2">
    <location>
        <begin position="24"/>
        <end position="215"/>
    </location>
</feature>
<dbReference type="InterPro" id="IPR001279">
    <property type="entry name" value="Metallo-B-lactamas"/>
</dbReference>
<evidence type="ECO:0000256" key="1">
    <source>
        <dbReference type="ARBA" id="ARBA00022801"/>
    </source>
</evidence>
<name>A0ABT4XSS7_9RHOB</name>
<dbReference type="InterPro" id="IPR036866">
    <property type="entry name" value="RibonucZ/Hydroxyglut_hydro"/>
</dbReference>
<organism evidence="3 4">
    <name type="scientific">Thalassococcus lentus</name>
    <dbReference type="NCBI Taxonomy" id="1210524"/>
    <lineage>
        <taxon>Bacteria</taxon>
        <taxon>Pseudomonadati</taxon>
        <taxon>Pseudomonadota</taxon>
        <taxon>Alphaproteobacteria</taxon>
        <taxon>Rhodobacterales</taxon>
        <taxon>Roseobacteraceae</taxon>
        <taxon>Thalassococcus</taxon>
    </lineage>
</organism>
<reference evidence="3 4" key="1">
    <citation type="submission" date="2023-01" db="EMBL/GenBank/DDBJ databases">
        <title>Thalassococcus onchidii sp. nov., isolated from a marine invertebrate from the South China Sea.</title>
        <authorList>
            <person name="Xu S."/>
            <person name="Liu Z."/>
            <person name="Xu Y."/>
        </authorList>
    </citation>
    <scope>NUCLEOTIDE SEQUENCE [LARGE SCALE GENOMIC DNA]</scope>
    <source>
        <strain evidence="3 4">KCTC 32084</strain>
    </source>
</reference>
<dbReference type="PANTHER" id="PTHR46018:SF2">
    <property type="entry name" value="ZINC PHOSPHODIESTERASE ELAC PROTEIN 1"/>
    <property type="match status" value="1"/>
</dbReference>
<dbReference type="Pfam" id="PF23023">
    <property type="entry name" value="Anti-Pycsar_Apyc1"/>
    <property type="match status" value="1"/>
</dbReference>
<dbReference type="Gene3D" id="3.60.15.10">
    <property type="entry name" value="Ribonuclease Z/Hydroxyacylglutathione hydrolase-like"/>
    <property type="match status" value="1"/>
</dbReference>
<dbReference type="Proteomes" id="UP001210720">
    <property type="component" value="Unassembled WGS sequence"/>
</dbReference>